<dbReference type="Proteomes" id="UP001055811">
    <property type="component" value="Linkage Group LG01"/>
</dbReference>
<evidence type="ECO:0000313" key="1">
    <source>
        <dbReference type="EMBL" id="KAI3789369.1"/>
    </source>
</evidence>
<name>A0ACB9H0I5_CICIN</name>
<reference evidence="1 2" key="2">
    <citation type="journal article" date="2022" name="Mol. Ecol. Resour.">
        <title>The genomes of chicory, endive, great burdock and yacon provide insights into Asteraceae paleo-polyploidization history and plant inulin production.</title>
        <authorList>
            <person name="Fan W."/>
            <person name="Wang S."/>
            <person name="Wang H."/>
            <person name="Wang A."/>
            <person name="Jiang F."/>
            <person name="Liu H."/>
            <person name="Zhao H."/>
            <person name="Xu D."/>
            <person name="Zhang Y."/>
        </authorList>
    </citation>
    <scope>NUCLEOTIDE SEQUENCE [LARGE SCALE GENOMIC DNA]</scope>
    <source>
        <strain evidence="2">cv. Punajuju</strain>
        <tissue evidence="1">Leaves</tissue>
    </source>
</reference>
<reference evidence="2" key="1">
    <citation type="journal article" date="2022" name="Mol. Ecol. Resour.">
        <title>The genomes of chicory, endive, great burdock and yacon provide insights into Asteraceae palaeo-polyploidization history and plant inulin production.</title>
        <authorList>
            <person name="Fan W."/>
            <person name="Wang S."/>
            <person name="Wang H."/>
            <person name="Wang A."/>
            <person name="Jiang F."/>
            <person name="Liu H."/>
            <person name="Zhao H."/>
            <person name="Xu D."/>
            <person name="Zhang Y."/>
        </authorList>
    </citation>
    <scope>NUCLEOTIDE SEQUENCE [LARGE SCALE GENOMIC DNA]</scope>
    <source>
        <strain evidence="2">cv. Punajuju</strain>
    </source>
</reference>
<protein>
    <submittedName>
        <fullName evidence="1">Uncharacterized protein</fullName>
    </submittedName>
</protein>
<evidence type="ECO:0000313" key="2">
    <source>
        <dbReference type="Proteomes" id="UP001055811"/>
    </source>
</evidence>
<organism evidence="1 2">
    <name type="scientific">Cichorium intybus</name>
    <name type="common">Chicory</name>
    <dbReference type="NCBI Taxonomy" id="13427"/>
    <lineage>
        <taxon>Eukaryota</taxon>
        <taxon>Viridiplantae</taxon>
        <taxon>Streptophyta</taxon>
        <taxon>Embryophyta</taxon>
        <taxon>Tracheophyta</taxon>
        <taxon>Spermatophyta</taxon>
        <taxon>Magnoliopsida</taxon>
        <taxon>eudicotyledons</taxon>
        <taxon>Gunneridae</taxon>
        <taxon>Pentapetalae</taxon>
        <taxon>asterids</taxon>
        <taxon>campanulids</taxon>
        <taxon>Asterales</taxon>
        <taxon>Asteraceae</taxon>
        <taxon>Cichorioideae</taxon>
        <taxon>Cichorieae</taxon>
        <taxon>Cichoriinae</taxon>
        <taxon>Cichorium</taxon>
    </lineage>
</organism>
<dbReference type="EMBL" id="CM042009">
    <property type="protein sequence ID" value="KAI3789369.1"/>
    <property type="molecule type" value="Genomic_DNA"/>
</dbReference>
<accession>A0ACB9H0I5</accession>
<sequence>MIRLVIRLETTVLSRGKDVEELSHNKGHRILCFTYSLGVNVTDCNVQLVKIGLFLFPMGMAPDFLSEMAETMTQNKLVSFLFCYSCSVRYLDYIKACSVLSANSLYLTPVFVVIECAACEIFLNGCAEKGIEMGELIISIQVNALRNSL</sequence>
<proteinExistence type="predicted"/>
<gene>
    <name evidence="1" type="ORF">L2E82_02162</name>
</gene>
<keyword evidence="2" id="KW-1185">Reference proteome</keyword>
<comment type="caution">
    <text evidence="1">The sequence shown here is derived from an EMBL/GenBank/DDBJ whole genome shotgun (WGS) entry which is preliminary data.</text>
</comment>